<protein>
    <submittedName>
        <fullName evidence="3">Flagella basal body P-ring formation protein FlgA</fullName>
    </submittedName>
</protein>
<feature type="domain" description="Flagella basal body P-ring formation protein FlgA SAF" evidence="2">
    <location>
        <begin position="220"/>
        <end position="278"/>
    </location>
</feature>
<sequence length="281" mass="29659">MKIRSSFAAAVVALGFSCALAAPRASIELLPEAEVSSDAVSLGQVARLHSPELALMRQLVDLPIGRVPGDGQPAYVRRELLAGWLRRATGLLEADVVWLGSESARVTRATRQLKGAELAVVATQALRDYMALRGIAGQVRAARWPRDLPIPAGEVQLRARSLEDAALRQRMLVWVDIWSEGAFLGTVPVPVEVEAAVSPGAMDSGVSAVATRRGPTRSSPLSVERGGWATLRSSDGVVSLESKVAVLQDGRVGDQVRVRAPGGGAIVFARVTGPGQLELAP</sequence>
<keyword evidence="4" id="KW-1185">Reference proteome</keyword>
<keyword evidence="3" id="KW-0966">Cell projection</keyword>
<dbReference type="AlphaFoldDB" id="A0A937CV97"/>
<dbReference type="InterPro" id="IPR017585">
    <property type="entry name" value="SAF_FlgA"/>
</dbReference>
<dbReference type="Pfam" id="PF13144">
    <property type="entry name" value="ChapFlgA"/>
    <property type="match status" value="1"/>
</dbReference>
<dbReference type="PROSITE" id="PS51257">
    <property type="entry name" value="PROKAR_LIPOPROTEIN"/>
    <property type="match status" value="1"/>
</dbReference>
<organism evidence="3 4">
    <name type="scientific">Ramlibacter monticola</name>
    <dbReference type="NCBI Taxonomy" id="1926872"/>
    <lineage>
        <taxon>Bacteria</taxon>
        <taxon>Pseudomonadati</taxon>
        <taxon>Pseudomonadota</taxon>
        <taxon>Betaproteobacteria</taxon>
        <taxon>Burkholderiales</taxon>
        <taxon>Comamonadaceae</taxon>
        <taxon>Ramlibacter</taxon>
    </lineage>
</organism>
<evidence type="ECO:0000313" key="3">
    <source>
        <dbReference type="EMBL" id="MBL0393513.1"/>
    </source>
</evidence>
<evidence type="ECO:0000313" key="4">
    <source>
        <dbReference type="Proteomes" id="UP000599109"/>
    </source>
</evidence>
<gene>
    <name evidence="3" type="ORF">JJ685_20420</name>
</gene>
<dbReference type="Gene3D" id="2.30.30.760">
    <property type="match status" value="1"/>
</dbReference>
<evidence type="ECO:0000259" key="2">
    <source>
        <dbReference type="Pfam" id="PF13144"/>
    </source>
</evidence>
<proteinExistence type="predicted"/>
<keyword evidence="3" id="KW-0282">Flagellum</keyword>
<feature type="chain" id="PRO_5036851702" evidence="1">
    <location>
        <begin position="22"/>
        <end position="281"/>
    </location>
</feature>
<reference evidence="3 4" key="1">
    <citation type="journal article" date="2017" name="Int. J. Syst. Evol. Microbiol.">
        <title>Ramlibacter monticola sp. nov., isolated from forest soil.</title>
        <authorList>
            <person name="Chaudhary D.K."/>
            <person name="Kim J."/>
        </authorList>
    </citation>
    <scope>NUCLEOTIDE SEQUENCE [LARGE SCALE GENOMIC DNA]</scope>
    <source>
        <strain evidence="3 4">KACC 19175</strain>
    </source>
</reference>
<evidence type="ECO:0000256" key="1">
    <source>
        <dbReference type="SAM" id="SignalP"/>
    </source>
</evidence>
<accession>A0A937CV97</accession>
<dbReference type="RefSeq" id="WP_201676171.1">
    <property type="nucleotide sequence ID" value="NZ_JAEQNE010000005.1"/>
</dbReference>
<dbReference type="Proteomes" id="UP000599109">
    <property type="component" value="Unassembled WGS sequence"/>
</dbReference>
<comment type="caution">
    <text evidence="3">The sequence shown here is derived from an EMBL/GenBank/DDBJ whole genome shotgun (WGS) entry which is preliminary data.</text>
</comment>
<dbReference type="EMBL" id="JAEQNE010000005">
    <property type="protein sequence ID" value="MBL0393513.1"/>
    <property type="molecule type" value="Genomic_DNA"/>
</dbReference>
<feature type="signal peptide" evidence="1">
    <location>
        <begin position="1"/>
        <end position="21"/>
    </location>
</feature>
<name>A0A937CV97_9BURK</name>
<keyword evidence="3" id="KW-0969">Cilium</keyword>
<keyword evidence="1" id="KW-0732">Signal</keyword>